<dbReference type="EMBL" id="BAAADV010000007">
    <property type="protein sequence ID" value="GAA0678653.1"/>
    <property type="molecule type" value="Genomic_DNA"/>
</dbReference>
<dbReference type="InterPro" id="IPR036868">
    <property type="entry name" value="TusA-like_sf"/>
</dbReference>
<reference evidence="3 4" key="1">
    <citation type="journal article" date="2019" name="Int. J. Syst. Evol. Microbiol.">
        <title>The Global Catalogue of Microorganisms (GCM) 10K type strain sequencing project: providing services to taxonomists for standard genome sequencing and annotation.</title>
        <authorList>
            <consortium name="The Broad Institute Genomics Platform"/>
            <consortium name="The Broad Institute Genome Sequencing Center for Infectious Disease"/>
            <person name="Wu L."/>
            <person name="Ma J."/>
        </authorList>
    </citation>
    <scope>NUCLEOTIDE SEQUENCE [LARGE SCALE GENOMIC DNA]</scope>
    <source>
        <strain evidence="3 4">JCM 16328</strain>
    </source>
</reference>
<proteinExistence type="predicted"/>
<feature type="region of interest" description="Disordered" evidence="1">
    <location>
        <begin position="1"/>
        <end position="31"/>
    </location>
</feature>
<feature type="domain" description="DUF2249" evidence="2">
    <location>
        <begin position="22"/>
        <end position="82"/>
    </location>
</feature>
<organism evidence="3 4">
    <name type="scientific">Natronoarchaeum mannanilyticum</name>
    <dbReference type="NCBI Taxonomy" id="926360"/>
    <lineage>
        <taxon>Archaea</taxon>
        <taxon>Methanobacteriati</taxon>
        <taxon>Methanobacteriota</taxon>
        <taxon>Stenosarchaea group</taxon>
        <taxon>Halobacteria</taxon>
        <taxon>Halobacteriales</taxon>
        <taxon>Natronoarchaeaceae</taxon>
    </lineage>
</organism>
<dbReference type="Pfam" id="PF10006">
    <property type="entry name" value="DUF2249"/>
    <property type="match status" value="1"/>
</dbReference>
<evidence type="ECO:0000313" key="3">
    <source>
        <dbReference type="EMBL" id="GAA0678653.1"/>
    </source>
</evidence>
<dbReference type="Proteomes" id="UP001500420">
    <property type="component" value="Unassembled WGS sequence"/>
</dbReference>
<evidence type="ECO:0000313" key="4">
    <source>
        <dbReference type="Proteomes" id="UP001500420"/>
    </source>
</evidence>
<gene>
    <name evidence="3" type="ORF">GCM10009020_28750</name>
</gene>
<evidence type="ECO:0000256" key="1">
    <source>
        <dbReference type="SAM" id="MobiDB-lite"/>
    </source>
</evidence>
<dbReference type="AlphaFoldDB" id="A0AAV3TEH6"/>
<dbReference type="InterPro" id="IPR018720">
    <property type="entry name" value="DUF2249"/>
</dbReference>
<sequence length="89" mass="10000">MEALADRAVEAVDAPASRPRETLDVRNLGPPKPLSETLELLPELDDETVLVQLNDRAPQHLYPKLDDRGYVYDTVELDDATVTAIWRES</sequence>
<protein>
    <recommendedName>
        <fullName evidence="2">DUF2249 domain-containing protein</fullName>
    </recommendedName>
</protein>
<keyword evidence="4" id="KW-1185">Reference proteome</keyword>
<name>A0AAV3TEH6_9EURY</name>
<comment type="caution">
    <text evidence="3">The sequence shown here is derived from an EMBL/GenBank/DDBJ whole genome shotgun (WGS) entry which is preliminary data.</text>
</comment>
<accession>A0AAV3TEH6</accession>
<feature type="compositionally biased region" description="Basic and acidic residues" evidence="1">
    <location>
        <begin position="1"/>
        <end position="10"/>
    </location>
</feature>
<dbReference type="SUPFAM" id="SSF64307">
    <property type="entry name" value="SirA-like"/>
    <property type="match status" value="1"/>
</dbReference>
<evidence type="ECO:0000259" key="2">
    <source>
        <dbReference type="Pfam" id="PF10006"/>
    </source>
</evidence>
<dbReference type="RefSeq" id="WP_343774751.1">
    <property type="nucleotide sequence ID" value="NZ_BAAADV010000007.1"/>
</dbReference>